<evidence type="ECO:0000259" key="3">
    <source>
        <dbReference type="PROSITE" id="PS51186"/>
    </source>
</evidence>
<evidence type="ECO:0000256" key="1">
    <source>
        <dbReference type="ARBA" id="ARBA00022679"/>
    </source>
</evidence>
<dbReference type="RefSeq" id="WP_147154087.1">
    <property type="nucleotide sequence ID" value="NZ_BKAJ01000107.1"/>
</dbReference>
<dbReference type="CDD" id="cd04301">
    <property type="entry name" value="NAT_SF"/>
    <property type="match status" value="1"/>
</dbReference>
<keyword evidence="5" id="KW-1185">Reference proteome</keyword>
<dbReference type="SUPFAM" id="SSF55729">
    <property type="entry name" value="Acyl-CoA N-acyltransferases (Nat)"/>
    <property type="match status" value="1"/>
</dbReference>
<dbReference type="AlphaFoldDB" id="A0A512NIF1"/>
<proteinExistence type="predicted"/>
<dbReference type="PANTHER" id="PTHR43877:SF1">
    <property type="entry name" value="ACETYLTRANSFERASE"/>
    <property type="match status" value="1"/>
</dbReference>
<dbReference type="InterPro" id="IPR000182">
    <property type="entry name" value="GNAT_dom"/>
</dbReference>
<dbReference type="OrthoDB" id="9789081at2"/>
<evidence type="ECO:0000256" key="2">
    <source>
        <dbReference type="ARBA" id="ARBA00023315"/>
    </source>
</evidence>
<dbReference type="InterPro" id="IPR050832">
    <property type="entry name" value="Bact_Acetyltransf"/>
</dbReference>
<sequence>MKDLVIRSAGPDDTAAISALVQRTVRISNGKDYQAQAIELIVANFAADKVGQRMAERDVFVCQQGDRVVGTIALGGDRLRSLFVDPELQQVGVGARLVAHLEAHARKVGVRELSLSSSLTARGFYERLGYRLIELQEHDGVSTFLMAKVLG</sequence>
<dbReference type="Pfam" id="PF13673">
    <property type="entry name" value="Acetyltransf_10"/>
    <property type="match status" value="1"/>
</dbReference>
<protein>
    <submittedName>
        <fullName evidence="4">GNAT family acetyltransferase</fullName>
    </submittedName>
</protein>
<reference evidence="4 5" key="1">
    <citation type="submission" date="2019-07" db="EMBL/GenBank/DDBJ databases">
        <title>Whole genome shotgun sequence of Reyranella soli NBRC 108950.</title>
        <authorList>
            <person name="Hosoyama A."/>
            <person name="Uohara A."/>
            <person name="Ohji S."/>
            <person name="Ichikawa N."/>
        </authorList>
    </citation>
    <scope>NUCLEOTIDE SEQUENCE [LARGE SCALE GENOMIC DNA]</scope>
    <source>
        <strain evidence="4 5">NBRC 108950</strain>
    </source>
</reference>
<accession>A0A512NIF1</accession>
<name>A0A512NIF1_9HYPH</name>
<feature type="domain" description="N-acetyltransferase" evidence="3">
    <location>
        <begin position="4"/>
        <end position="151"/>
    </location>
</feature>
<comment type="caution">
    <text evidence="4">The sequence shown here is derived from an EMBL/GenBank/DDBJ whole genome shotgun (WGS) entry which is preliminary data.</text>
</comment>
<organism evidence="4 5">
    <name type="scientific">Reyranella soli</name>
    <dbReference type="NCBI Taxonomy" id="1230389"/>
    <lineage>
        <taxon>Bacteria</taxon>
        <taxon>Pseudomonadati</taxon>
        <taxon>Pseudomonadota</taxon>
        <taxon>Alphaproteobacteria</taxon>
        <taxon>Hyphomicrobiales</taxon>
        <taxon>Reyranellaceae</taxon>
        <taxon>Reyranella</taxon>
    </lineage>
</organism>
<dbReference type="InterPro" id="IPR016181">
    <property type="entry name" value="Acyl_CoA_acyltransferase"/>
</dbReference>
<dbReference type="EMBL" id="BKAJ01000107">
    <property type="protein sequence ID" value="GEP58695.1"/>
    <property type="molecule type" value="Genomic_DNA"/>
</dbReference>
<dbReference type="PANTHER" id="PTHR43877">
    <property type="entry name" value="AMINOALKYLPHOSPHONATE N-ACETYLTRANSFERASE-RELATED-RELATED"/>
    <property type="match status" value="1"/>
</dbReference>
<dbReference type="Proteomes" id="UP000321058">
    <property type="component" value="Unassembled WGS sequence"/>
</dbReference>
<dbReference type="GO" id="GO:0016747">
    <property type="term" value="F:acyltransferase activity, transferring groups other than amino-acyl groups"/>
    <property type="evidence" value="ECO:0007669"/>
    <property type="project" value="InterPro"/>
</dbReference>
<evidence type="ECO:0000313" key="5">
    <source>
        <dbReference type="Proteomes" id="UP000321058"/>
    </source>
</evidence>
<gene>
    <name evidence="4" type="ORF">RSO01_58610</name>
</gene>
<keyword evidence="1 4" id="KW-0808">Transferase</keyword>
<evidence type="ECO:0000313" key="4">
    <source>
        <dbReference type="EMBL" id="GEP58695.1"/>
    </source>
</evidence>
<dbReference type="PROSITE" id="PS51186">
    <property type="entry name" value="GNAT"/>
    <property type="match status" value="1"/>
</dbReference>
<keyword evidence="2" id="KW-0012">Acyltransferase</keyword>
<dbReference type="Gene3D" id="3.40.630.30">
    <property type="match status" value="1"/>
</dbReference>